<gene>
    <name evidence="2" type="ORF">CAEBREN_13194</name>
</gene>
<sequence length="101" mass="11238">MSFKSSGIVTSRNSSNTTTISCRIEPDTVNEAQKLQKQLGADYSDAEDDNGGNGKKKTKSVISEIVMLIEEEDEDIEVMMKRLNCLEIKKHSEYVSPPIVL</sequence>
<name>G0NQV0_CAEBE</name>
<reference evidence="3" key="1">
    <citation type="submission" date="2011-07" db="EMBL/GenBank/DDBJ databases">
        <authorList>
            <consortium name="Caenorhabditis brenneri Sequencing and Analysis Consortium"/>
            <person name="Wilson R.K."/>
        </authorList>
    </citation>
    <scope>NUCLEOTIDE SEQUENCE [LARGE SCALE GENOMIC DNA]</scope>
    <source>
        <strain evidence="3">PB2801</strain>
    </source>
</reference>
<evidence type="ECO:0000313" key="3">
    <source>
        <dbReference type="Proteomes" id="UP000008068"/>
    </source>
</evidence>
<evidence type="ECO:0000256" key="1">
    <source>
        <dbReference type="SAM" id="MobiDB-lite"/>
    </source>
</evidence>
<organism evidence="3">
    <name type="scientific">Caenorhabditis brenneri</name>
    <name type="common">Nematode worm</name>
    <dbReference type="NCBI Taxonomy" id="135651"/>
    <lineage>
        <taxon>Eukaryota</taxon>
        <taxon>Metazoa</taxon>
        <taxon>Ecdysozoa</taxon>
        <taxon>Nematoda</taxon>
        <taxon>Chromadorea</taxon>
        <taxon>Rhabditida</taxon>
        <taxon>Rhabditina</taxon>
        <taxon>Rhabditomorpha</taxon>
        <taxon>Rhabditoidea</taxon>
        <taxon>Rhabditidae</taxon>
        <taxon>Peloderinae</taxon>
        <taxon>Caenorhabditis</taxon>
    </lineage>
</organism>
<dbReference type="AlphaFoldDB" id="G0NQV0"/>
<dbReference type="HOGENOM" id="CLU_2294149_0_0_1"/>
<protein>
    <submittedName>
        <fullName evidence="2">Uncharacterized protein</fullName>
    </submittedName>
</protein>
<feature type="region of interest" description="Disordered" evidence="1">
    <location>
        <begin position="1"/>
        <end position="58"/>
    </location>
</feature>
<dbReference type="EMBL" id="GL379928">
    <property type="protein sequence ID" value="EGT35944.1"/>
    <property type="molecule type" value="Genomic_DNA"/>
</dbReference>
<accession>G0NQV0</accession>
<dbReference type="InParanoid" id="G0NQV0"/>
<proteinExistence type="predicted"/>
<keyword evidence="3" id="KW-1185">Reference proteome</keyword>
<dbReference type="Proteomes" id="UP000008068">
    <property type="component" value="Unassembled WGS sequence"/>
</dbReference>
<feature type="compositionally biased region" description="Low complexity" evidence="1">
    <location>
        <begin position="10"/>
        <end position="23"/>
    </location>
</feature>
<evidence type="ECO:0000313" key="2">
    <source>
        <dbReference type="EMBL" id="EGT35944.1"/>
    </source>
</evidence>